<evidence type="ECO:0000256" key="4">
    <source>
        <dbReference type="ARBA" id="ARBA00023014"/>
    </source>
</evidence>
<dbReference type="InterPro" id="IPR006657">
    <property type="entry name" value="MoPterin_dinucl-bd_dom"/>
</dbReference>
<dbReference type="InterPro" id="IPR009010">
    <property type="entry name" value="Asp_de-COase-like_dom_sf"/>
</dbReference>
<dbReference type="Gene3D" id="2.20.25.90">
    <property type="entry name" value="ADC-like domains"/>
    <property type="match status" value="1"/>
</dbReference>
<evidence type="ECO:0000313" key="6">
    <source>
        <dbReference type="EMBL" id="ALX03999.1"/>
    </source>
</evidence>
<dbReference type="GO" id="GO:0016020">
    <property type="term" value="C:membrane"/>
    <property type="evidence" value="ECO:0007669"/>
    <property type="project" value="TreeGrafter"/>
</dbReference>
<dbReference type="SUPFAM" id="SSF53706">
    <property type="entry name" value="Formate dehydrogenase/DMSO reductase, domains 1-3"/>
    <property type="match status" value="1"/>
</dbReference>
<keyword evidence="7" id="KW-1185">Reference proteome</keyword>
<dbReference type="AlphaFoldDB" id="A0A0U4BYR8"/>
<evidence type="ECO:0000256" key="1">
    <source>
        <dbReference type="ARBA" id="ARBA00022485"/>
    </source>
</evidence>
<dbReference type="GO" id="GO:0003954">
    <property type="term" value="F:NADH dehydrogenase activity"/>
    <property type="evidence" value="ECO:0007669"/>
    <property type="project" value="TreeGrafter"/>
</dbReference>
<keyword evidence="2" id="KW-0479">Metal-binding</keyword>
<dbReference type="Proteomes" id="UP000067689">
    <property type="component" value="Chromosome"/>
</dbReference>
<dbReference type="Pfam" id="PF00384">
    <property type="entry name" value="Molybdopterin"/>
    <property type="match status" value="1"/>
</dbReference>
<dbReference type="PATRIC" id="fig|2041.4.peg.925"/>
<dbReference type="PANTHER" id="PTHR43105">
    <property type="entry name" value="RESPIRATORY NITRATE REDUCTASE"/>
    <property type="match status" value="1"/>
</dbReference>
<dbReference type="STRING" id="2041.AERYTH_04430"/>
<dbReference type="KEGG" id="aer:AERYTH_04430"/>
<accession>A0A0U4BYR8</accession>
<dbReference type="SMART" id="SM00926">
    <property type="entry name" value="Molybdop_Fe4S4"/>
    <property type="match status" value="1"/>
</dbReference>
<dbReference type="InterPro" id="IPR006656">
    <property type="entry name" value="Mopterin_OxRdtase"/>
</dbReference>
<evidence type="ECO:0000313" key="7">
    <source>
        <dbReference type="Proteomes" id="UP000067689"/>
    </source>
</evidence>
<keyword evidence="3" id="KW-0408">Iron</keyword>
<dbReference type="Pfam" id="PF01568">
    <property type="entry name" value="Molydop_binding"/>
    <property type="match status" value="1"/>
</dbReference>
<dbReference type="Gene3D" id="3.40.50.740">
    <property type="match status" value="1"/>
</dbReference>
<dbReference type="RefSeq" id="WP_067861337.1">
    <property type="nucleotide sequence ID" value="NZ_CP011502.1"/>
</dbReference>
<gene>
    <name evidence="6" type="ORF">AERYTH_04430</name>
</gene>
<feature type="domain" description="4Fe-4S Mo/W bis-MGD-type" evidence="5">
    <location>
        <begin position="9"/>
        <end position="59"/>
    </location>
</feature>
<sequence>MPHDQVAQGPTTDSHCPYCALQCAQRLGGHPVAAEPRDFPTNRGGLCQKGWTSADLLRAPDRLTQPLRRTADGLVPTTWDDALDDIAARVRALRADHGPDAVAVFGGGGLTNEKAYQLGKFARLALRTRLVDYNGRFCMASAAAAANRSLGVDRGLPFPLTDLDDADAVLLLGSNLADTMPPSVQHLAGPRARGGLVVVDPRRSATARLCDDGAGTHLQPLPGTDLVLLLGLLHVVLGEGLADVTYLDERVDGVEDVRRSVAAWWPERVETVTGVPAGQLRSVAHRLADASPHRGGRGAYVLTGRGAEQHVDGTDTVSAAISLALALGLPGAHRGGYGALTGQGNGQGGREHGQKADQLPGYRSIEDPADRAHVAAVWGVDPELLPRSGVPAVQLLSSLGTESGPRGLFVHGSNVVVSAPRAGGVRDRLASLDLLVVCDVVPSETALLADYVLPVTQWAEEEGTMTSLEGRVLRRRRHVDPPAHVRDELWIWSELARRLDAPGTWSTDASLVFDELARASAGGRADYAGLSHARLDTGEALHWPCPDPDHPGTPRLFTNRFATPSGRARMVPVRPVGPDDDVHAEAPLHLVTGRLLAHYQSGAQTRRVPALCDAAGGPHVELHPSLAARLGLDGAELVRVTSARGSMVAPARITRDVRPDTVFVPFHFAGDSLVNALTNDATDPVSGMPEFKVCAVRVERVADDAGPSAARVLQEVES</sequence>
<dbReference type="GO" id="GO:0046872">
    <property type="term" value="F:metal ion binding"/>
    <property type="evidence" value="ECO:0007669"/>
    <property type="project" value="UniProtKB-KW"/>
</dbReference>
<dbReference type="InterPro" id="IPR050123">
    <property type="entry name" value="Prok_molybdopt-oxidoreductase"/>
</dbReference>
<dbReference type="Gene3D" id="2.40.40.20">
    <property type="match status" value="1"/>
</dbReference>
<evidence type="ECO:0000259" key="5">
    <source>
        <dbReference type="SMART" id="SM00926"/>
    </source>
</evidence>
<keyword evidence="1" id="KW-0004">4Fe-4S</keyword>
<evidence type="ECO:0000256" key="3">
    <source>
        <dbReference type="ARBA" id="ARBA00023004"/>
    </source>
</evidence>
<evidence type="ECO:0000256" key="2">
    <source>
        <dbReference type="ARBA" id="ARBA00022723"/>
    </source>
</evidence>
<reference evidence="6 7" key="1">
    <citation type="journal article" date="1991" name="Int. J. Syst. Bacteriol.">
        <title>Description of the erythromycin-producing bacterium Arthrobacter sp. strain NRRL B-3381 as Aeromicrobium erythreum gen. nov., sp. nov.</title>
        <authorList>
            <person name="Miller E.S."/>
            <person name="Woese C.R."/>
            <person name="Brenner S."/>
        </authorList>
    </citation>
    <scope>NUCLEOTIDE SEQUENCE [LARGE SCALE GENOMIC DNA]</scope>
    <source>
        <strain evidence="6 7">AR18</strain>
    </source>
</reference>
<dbReference type="GO" id="GO:0051539">
    <property type="term" value="F:4 iron, 4 sulfur cluster binding"/>
    <property type="evidence" value="ECO:0007669"/>
    <property type="project" value="UniProtKB-KW"/>
</dbReference>
<dbReference type="GO" id="GO:0022904">
    <property type="term" value="P:respiratory electron transport chain"/>
    <property type="evidence" value="ECO:0007669"/>
    <property type="project" value="TreeGrafter"/>
</dbReference>
<dbReference type="Gene3D" id="3.40.228.10">
    <property type="entry name" value="Dimethylsulfoxide Reductase, domain 2"/>
    <property type="match status" value="1"/>
</dbReference>
<organism evidence="6 7">
    <name type="scientific">Aeromicrobium erythreum</name>
    <dbReference type="NCBI Taxonomy" id="2041"/>
    <lineage>
        <taxon>Bacteria</taxon>
        <taxon>Bacillati</taxon>
        <taxon>Actinomycetota</taxon>
        <taxon>Actinomycetes</taxon>
        <taxon>Propionibacteriales</taxon>
        <taxon>Nocardioidaceae</taxon>
        <taxon>Aeromicrobium</taxon>
    </lineage>
</organism>
<dbReference type="OrthoDB" id="7376058at2"/>
<dbReference type="InterPro" id="IPR006963">
    <property type="entry name" value="Mopterin_OxRdtase_4Fe-4S_dom"/>
</dbReference>
<proteinExistence type="predicted"/>
<protein>
    <submittedName>
        <fullName evidence="6">Nitrite reductase</fullName>
    </submittedName>
</protein>
<dbReference type="PANTHER" id="PTHR43105:SF10">
    <property type="entry name" value="NADH-QUINONE OXIDOREDUCTASE SUBUNIT G"/>
    <property type="match status" value="1"/>
</dbReference>
<dbReference type="CDD" id="cd00508">
    <property type="entry name" value="MopB_CT_Fdh-Nap-like"/>
    <property type="match status" value="1"/>
</dbReference>
<dbReference type="GO" id="GO:0043546">
    <property type="term" value="F:molybdopterin cofactor binding"/>
    <property type="evidence" value="ECO:0007669"/>
    <property type="project" value="InterPro"/>
</dbReference>
<dbReference type="EMBL" id="CP011502">
    <property type="protein sequence ID" value="ALX03999.1"/>
    <property type="molecule type" value="Genomic_DNA"/>
</dbReference>
<dbReference type="SUPFAM" id="SSF50692">
    <property type="entry name" value="ADC-like"/>
    <property type="match status" value="1"/>
</dbReference>
<keyword evidence="4" id="KW-0411">Iron-sulfur</keyword>
<name>A0A0U4BYR8_9ACTN</name>